<reference evidence="2 3" key="1">
    <citation type="journal article" date="2022" name="bioRxiv">
        <title>Genomics of Preaxostyla Flagellates Illuminates Evolutionary Transitions and the Path Towards Mitochondrial Loss.</title>
        <authorList>
            <person name="Novak L.V.F."/>
            <person name="Treitli S.C."/>
            <person name="Pyrih J."/>
            <person name="Halakuc P."/>
            <person name="Pipaliya S.V."/>
            <person name="Vacek V."/>
            <person name="Brzon O."/>
            <person name="Soukal P."/>
            <person name="Eme L."/>
            <person name="Dacks J.B."/>
            <person name="Karnkowska A."/>
            <person name="Elias M."/>
            <person name="Hampl V."/>
        </authorList>
    </citation>
    <scope>NUCLEOTIDE SEQUENCE [LARGE SCALE GENOMIC DNA]</scope>
    <source>
        <strain evidence="2">NAU3</strain>
        <tissue evidence="2">Gut</tissue>
    </source>
</reference>
<evidence type="ECO:0000256" key="1">
    <source>
        <dbReference type="SAM" id="MobiDB-lite"/>
    </source>
</evidence>
<feature type="compositionally biased region" description="Basic and acidic residues" evidence="1">
    <location>
        <begin position="148"/>
        <end position="159"/>
    </location>
</feature>
<feature type="compositionally biased region" description="Basic and acidic residues" evidence="1">
    <location>
        <begin position="167"/>
        <end position="182"/>
    </location>
</feature>
<comment type="caution">
    <text evidence="2">The sequence shown here is derived from an EMBL/GenBank/DDBJ whole genome shotgun (WGS) entry which is preliminary data.</text>
</comment>
<sequence>MVYFHFRRGGGGGPLIHENGRIVLTKDVLSGHQNAINNLPTQKKSKLNAVHSDRTPRQDRQPHKEEPAIRQRAVPMEEREVVADAVENVTEEELRQQIEQKKREREEERKKAKQDEEAEEKRWKREQNELKRKGLESHTSAPPCTPIRSEKEEAEKQRQVEPAFGDKLTHKEYVPTRQAARDITDNQCYQRVTNEVAAEKRTKS</sequence>
<dbReference type="EMBL" id="JARBJD010000125">
    <property type="protein sequence ID" value="KAK2951020.1"/>
    <property type="molecule type" value="Genomic_DNA"/>
</dbReference>
<dbReference type="Proteomes" id="UP001281761">
    <property type="component" value="Unassembled WGS sequence"/>
</dbReference>
<keyword evidence="3" id="KW-1185">Reference proteome</keyword>
<feature type="compositionally biased region" description="Basic and acidic residues" evidence="1">
    <location>
        <begin position="51"/>
        <end position="82"/>
    </location>
</feature>
<protein>
    <submittedName>
        <fullName evidence="2">Uncharacterized protein</fullName>
    </submittedName>
</protein>
<evidence type="ECO:0000313" key="2">
    <source>
        <dbReference type="EMBL" id="KAK2951020.1"/>
    </source>
</evidence>
<evidence type="ECO:0000313" key="3">
    <source>
        <dbReference type="Proteomes" id="UP001281761"/>
    </source>
</evidence>
<organism evidence="2 3">
    <name type="scientific">Blattamonas nauphoetae</name>
    <dbReference type="NCBI Taxonomy" id="2049346"/>
    <lineage>
        <taxon>Eukaryota</taxon>
        <taxon>Metamonada</taxon>
        <taxon>Preaxostyla</taxon>
        <taxon>Oxymonadida</taxon>
        <taxon>Blattamonas</taxon>
    </lineage>
</organism>
<feature type="compositionally biased region" description="Basic and acidic residues" evidence="1">
    <location>
        <begin position="92"/>
        <end position="136"/>
    </location>
</feature>
<accession>A0ABQ9XHV2</accession>
<proteinExistence type="predicted"/>
<name>A0ABQ9XHV2_9EUKA</name>
<gene>
    <name evidence="2" type="ORF">BLNAU_13981</name>
</gene>
<feature type="region of interest" description="Disordered" evidence="1">
    <location>
        <begin position="36"/>
        <end position="182"/>
    </location>
</feature>